<dbReference type="InterPro" id="IPR036397">
    <property type="entry name" value="RNaseH_sf"/>
</dbReference>
<dbReference type="NCBIfam" id="NF033516">
    <property type="entry name" value="transpos_IS3"/>
    <property type="match status" value="1"/>
</dbReference>
<proteinExistence type="predicted"/>
<protein>
    <submittedName>
        <fullName evidence="4">Transposase</fullName>
    </submittedName>
</protein>
<dbReference type="InterPro" id="IPR050900">
    <property type="entry name" value="Transposase_IS3/IS150/IS904"/>
</dbReference>
<comment type="caution">
    <text evidence="4">The sequence shown here is derived from an EMBL/GenBank/DDBJ whole genome shotgun (WGS) entry which is preliminary data.</text>
</comment>
<dbReference type="Proteomes" id="UP000029109">
    <property type="component" value="Unassembled WGS sequence"/>
</dbReference>
<dbReference type="Pfam" id="PF00665">
    <property type="entry name" value="rve"/>
    <property type="match status" value="1"/>
</dbReference>
<dbReference type="GO" id="GO:0003676">
    <property type="term" value="F:nucleic acid binding"/>
    <property type="evidence" value="ECO:0007669"/>
    <property type="project" value="InterPro"/>
</dbReference>
<feature type="domain" description="Integrase catalytic" evidence="3">
    <location>
        <begin position="310"/>
        <end position="473"/>
    </location>
</feature>
<evidence type="ECO:0000313" key="4">
    <source>
        <dbReference type="EMBL" id="KFI81692.1"/>
    </source>
</evidence>
<dbReference type="SUPFAM" id="SSF53098">
    <property type="entry name" value="Ribonuclease H-like"/>
    <property type="match status" value="1"/>
</dbReference>
<dbReference type="GO" id="GO:0015074">
    <property type="term" value="P:DNA integration"/>
    <property type="evidence" value="ECO:0007669"/>
    <property type="project" value="InterPro"/>
</dbReference>
<keyword evidence="2" id="KW-0175">Coiled coil</keyword>
<dbReference type="InterPro" id="IPR001584">
    <property type="entry name" value="Integrase_cat-core"/>
</dbReference>
<evidence type="ECO:0000256" key="2">
    <source>
        <dbReference type="SAM" id="Coils"/>
    </source>
</evidence>
<comment type="function">
    <text evidence="1">Involved in the transposition of the insertion sequence.</text>
</comment>
<feature type="coiled-coil region" evidence="2">
    <location>
        <begin position="118"/>
        <end position="155"/>
    </location>
</feature>
<dbReference type="Pfam" id="PF13276">
    <property type="entry name" value="HTH_21"/>
    <property type="match status" value="1"/>
</dbReference>
<name>A0A7V8KQT0_9BIFI</name>
<dbReference type="AlphaFoldDB" id="A0A7V8KQT0"/>
<organism evidence="4 5">
    <name type="scientific">Bifidobacterium pullorum</name>
    <dbReference type="NCBI Taxonomy" id="78448"/>
    <lineage>
        <taxon>Bacteria</taxon>
        <taxon>Bacillati</taxon>
        <taxon>Actinomycetota</taxon>
        <taxon>Actinomycetes</taxon>
        <taxon>Bifidobacteriales</taxon>
        <taxon>Bifidobacteriaceae</taxon>
        <taxon>Bifidobacterium</taxon>
    </lineage>
</organism>
<dbReference type="Pfam" id="PF13333">
    <property type="entry name" value="rve_2"/>
    <property type="match status" value="1"/>
</dbReference>
<dbReference type="PROSITE" id="PS50994">
    <property type="entry name" value="INTEGRASE"/>
    <property type="match status" value="1"/>
</dbReference>
<evidence type="ECO:0000313" key="5">
    <source>
        <dbReference type="Proteomes" id="UP000029109"/>
    </source>
</evidence>
<dbReference type="PANTHER" id="PTHR46889">
    <property type="entry name" value="TRANSPOSASE INSF FOR INSERTION SEQUENCE IS3B-RELATED"/>
    <property type="match status" value="1"/>
</dbReference>
<evidence type="ECO:0000259" key="3">
    <source>
        <dbReference type="PROSITE" id="PS50994"/>
    </source>
</evidence>
<dbReference type="PANTHER" id="PTHR46889:SF5">
    <property type="entry name" value="INTEGRASE PROTEIN"/>
    <property type="match status" value="1"/>
</dbReference>
<dbReference type="InterPro" id="IPR025948">
    <property type="entry name" value="HTH-like_dom"/>
</dbReference>
<gene>
    <name evidence="4" type="ORF">BPULL_1342</name>
</gene>
<accession>A0A7V8KQT0</accession>
<dbReference type="InterPro" id="IPR012337">
    <property type="entry name" value="RNaseH-like_sf"/>
</dbReference>
<evidence type="ECO:0000256" key="1">
    <source>
        <dbReference type="ARBA" id="ARBA00002286"/>
    </source>
</evidence>
<dbReference type="InterPro" id="IPR048020">
    <property type="entry name" value="Transpos_IS3"/>
</dbReference>
<reference evidence="4 5" key="1">
    <citation type="submission" date="2014-03" db="EMBL/GenBank/DDBJ databases">
        <title>Genomics of Bifidobacteria.</title>
        <authorList>
            <person name="Ventura M."/>
            <person name="Milani C."/>
            <person name="Lugli G.A."/>
        </authorList>
    </citation>
    <scope>NUCLEOTIDE SEQUENCE [LARGE SCALE GENOMIC DNA]</scope>
    <source>
        <strain evidence="4 5">LMG 21816</strain>
    </source>
</reference>
<dbReference type="EMBL" id="JGZJ01000009">
    <property type="protein sequence ID" value="KFI81692.1"/>
    <property type="molecule type" value="Genomic_DNA"/>
</dbReference>
<dbReference type="Gene3D" id="3.30.420.10">
    <property type="entry name" value="Ribonuclease H-like superfamily/Ribonuclease H"/>
    <property type="match status" value="1"/>
</dbReference>
<sequence>MASYTWEQKVRAVERYLSCGGRALDVIRELGYPGCVGSLLRWVRAMAPGGREAVRRRPVPRGVREALLEACASGAMTQTEAAGLAGVDPSAVAHWKRRMSLEGREPVMRDGDAPMDARVELERVRVELERARAELERTRAELAALAAGLERDRAESRELGIELALRRGALELVGKGRGADPENLTRREKAILVKGTSEAFGLPVAVLLARVGLARSTYFHQLRAMARPDRDEGLLALVREAFENSGRRYGYRRVWLELRGAGIVVSAKRVMRLMTRHGLVPPLKRARRYSSYRGEIGGEAPANLVNRDFHAEAPNRLWVTDITEFRIPAGKAYLSPVIDCHDGMPVAWTIGTRPDAELANRMLREACSTLGDGERPVIHSDRGCHYRWPGWIGICEEHGLTRSMSAKGCSPDNAAAEGFFGRLKQEFFHERDFTGVTMDEFIRRLDEYMVWYRDERIKLEYGTSITRRRHQLGLVA</sequence>